<feature type="chain" id="PRO_5021203563" evidence="1">
    <location>
        <begin position="20"/>
        <end position="435"/>
    </location>
</feature>
<dbReference type="OrthoDB" id="9782972at2"/>
<proteinExistence type="predicted"/>
<dbReference type="InterPro" id="IPR051781">
    <property type="entry name" value="Metallo-dep_Hydrolase"/>
</dbReference>
<dbReference type="InterPro" id="IPR057744">
    <property type="entry name" value="OTAase-like"/>
</dbReference>
<dbReference type="Gene3D" id="2.30.40.10">
    <property type="entry name" value="Urease, subunit C, domain 1"/>
    <property type="match status" value="1"/>
</dbReference>
<dbReference type="EMBL" id="VFSU01000019">
    <property type="protein sequence ID" value="TPE62315.1"/>
    <property type="molecule type" value="Genomic_DNA"/>
</dbReference>
<evidence type="ECO:0000259" key="2">
    <source>
        <dbReference type="Pfam" id="PF01979"/>
    </source>
</evidence>
<reference evidence="3 4" key="1">
    <citation type="submission" date="2019-06" db="EMBL/GenBank/DDBJ databases">
        <authorList>
            <person name="Lee I."/>
            <person name="Jang G.I."/>
            <person name="Hwang C.Y."/>
        </authorList>
    </citation>
    <scope>NUCLEOTIDE SEQUENCE [LARGE SCALE GENOMIC DNA]</scope>
    <source>
        <strain evidence="3 4">PAMC 28131</strain>
    </source>
</reference>
<keyword evidence="1" id="KW-0732">Signal</keyword>
<protein>
    <submittedName>
        <fullName evidence="3">Amidohydrolase family protein</fullName>
    </submittedName>
</protein>
<dbReference type="Gene3D" id="3.20.20.140">
    <property type="entry name" value="Metal-dependent hydrolases"/>
    <property type="match status" value="1"/>
</dbReference>
<dbReference type="Proteomes" id="UP000319897">
    <property type="component" value="Unassembled WGS sequence"/>
</dbReference>
<dbReference type="AlphaFoldDB" id="A0A501XPF0"/>
<name>A0A501XPF0_9SPHN</name>
<sequence length="435" mass="46816">MRTQLLIATALVLATPAQADTLFRNVRVFDGQSPTLSAPTDVLVRGNQIAAIGAKLSAPGVPVVEGRGRTLMPGLIDVHVHLTFSALTMPQLMSPDLTPAKAEAAAAAEANAMLLRGFTAVRDVGGPIFSLKAGIDAGKYQGPRVWPSGATISQTAGHGDFRTPAERSRRYFGKASRAEELGATFIADGRDDVLAATRENLRFGASQIKLMAGGGTSSEYDPVDVTQYTLDEMKAAVEAADDWNTYVTLHAYTDKAVRRAIEAGVKCVEHGQMMSEETLKLIRDKGVWLSLQVLRASTPDMTPQRAEKRKGVIEGQPRVWENAKKLGVKLAWGTDFLFEPALNPTQNANLLELRQWFTPAEILKLATHDNAQLLALSGPRSPYQGKLGVVEQGALADLILVNGDPIANLNLIADPDRNFAVIMKDGKIYKGAPAQ</sequence>
<dbReference type="PANTHER" id="PTHR43135:SF3">
    <property type="entry name" value="ALPHA-D-RIBOSE 1-METHYLPHOSPHONATE 5-TRIPHOSPHATE DIPHOSPHATASE"/>
    <property type="match status" value="1"/>
</dbReference>
<gene>
    <name evidence="3" type="ORF">FJQ54_06330</name>
</gene>
<keyword evidence="3" id="KW-0378">Hydrolase</keyword>
<accession>A0A501XPF0</accession>
<organism evidence="3 4">
    <name type="scientific">Sandaracinobacter neustonicus</name>
    <dbReference type="NCBI Taxonomy" id="1715348"/>
    <lineage>
        <taxon>Bacteria</taxon>
        <taxon>Pseudomonadati</taxon>
        <taxon>Pseudomonadota</taxon>
        <taxon>Alphaproteobacteria</taxon>
        <taxon>Sphingomonadales</taxon>
        <taxon>Sphingosinicellaceae</taxon>
        <taxon>Sandaracinobacter</taxon>
    </lineage>
</organism>
<dbReference type="CDD" id="cd01299">
    <property type="entry name" value="Met_dep_hydrolase_A"/>
    <property type="match status" value="1"/>
</dbReference>
<comment type="caution">
    <text evidence="3">The sequence shown here is derived from an EMBL/GenBank/DDBJ whole genome shotgun (WGS) entry which is preliminary data.</text>
</comment>
<dbReference type="PANTHER" id="PTHR43135">
    <property type="entry name" value="ALPHA-D-RIBOSE 1-METHYLPHOSPHONATE 5-TRIPHOSPHATE DIPHOSPHATASE"/>
    <property type="match status" value="1"/>
</dbReference>
<dbReference type="GO" id="GO:0016810">
    <property type="term" value="F:hydrolase activity, acting on carbon-nitrogen (but not peptide) bonds"/>
    <property type="evidence" value="ECO:0007669"/>
    <property type="project" value="InterPro"/>
</dbReference>
<dbReference type="InterPro" id="IPR032466">
    <property type="entry name" value="Metal_Hydrolase"/>
</dbReference>
<evidence type="ECO:0000313" key="3">
    <source>
        <dbReference type="EMBL" id="TPE62315.1"/>
    </source>
</evidence>
<dbReference type="InterPro" id="IPR011059">
    <property type="entry name" value="Metal-dep_hydrolase_composite"/>
</dbReference>
<dbReference type="SUPFAM" id="SSF51338">
    <property type="entry name" value="Composite domain of metallo-dependent hydrolases"/>
    <property type="match status" value="1"/>
</dbReference>
<dbReference type="InterPro" id="IPR006680">
    <property type="entry name" value="Amidohydro-rel"/>
</dbReference>
<dbReference type="SUPFAM" id="SSF51556">
    <property type="entry name" value="Metallo-dependent hydrolases"/>
    <property type="match status" value="1"/>
</dbReference>
<evidence type="ECO:0000256" key="1">
    <source>
        <dbReference type="SAM" id="SignalP"/>
    </source>
</evidence>
<feature type="signal peptide" evidence="1">
    <location>
        <begin position="1"/>
        <end position="19"/>
    </location>
</feature>
<keyword evidence="4" id="KW-1185">Reference proteome</keyword>
<dbReference type="Pfam" id="PF01979">
    <property type="entry name" value="Amidohydro_1"/>
    <property type="match status" value="1"/>
</dbReference>
<evidence type="ECO:0000313" key="4">
    <source>
        <dbReference type="Proteomes" id="UP000319897"/>
    </source>
</evidence>
<feature type="domain" description="Amidohydrolase-related" evidence="2">
    <location>
        <begin position="70"/>
        <end position="428"/>
    </location>
</feature>